<keyword evidence="4 7" id="KW-0408">Iron</keyword>
<evidence type="ECO:0000256" key="1">
    <source>
        <dbReference type="ARBA" id="ARBA00022485"/>
    </source>
</evidence>
<reference evidence="10" key="1">
    <citation type="submission" date="2020-10" db="EMBL/GenBank/DDBJ databases">
        <authorList>
            <person name="Gilroy R."/>
        </authorList>
    </citation>
    <scope>NUCLEOTIDE SEQUENCE</scope>
    <source>
        <strain evidence="10">1748</strain>
    </source>
</reference>
<evidence type="ECO:0000256" key="3">
    <source>
        <dbReference type="ARBA" id="ARBA00023002"/>
    </source>
</evidence>
<dbReference type="Gene3D" id="3.20.20.20">
    <property type="entry name" value="Dihydropteroate synthase-like"/>
    <property type="match status" value="1"/>
</dbReference>
<dbReference type="GO" id="GO:0046429">
    <property type="term" value="F:4-hydroxy-3-methylbut-2-en-1-yl diphosphate synthase activity (ferredoxin)"/>
    <property type="evidence" value="ECO:0007669"/>
    <property type="project" value="UniProtKB-UniRule"/>
</dbReference>
<reference evidence="10" key="2">
    <citation type="journal article" date="2021" name="PeerJ">
        <title>Extensive microbial diversity within the chicken gut microbiome revealed by metagenomics and culture.</title>
        <authorList>
            <person name="Gilroy R."/>
            <person name="Ravi A."/>
            <person name="Getino M."/>
            <person name="Pursley I."/>
            <person name="Horton D.L."/>
            <person name="Alikhan N.F."/>
            <person name="Baker D."/>
            <person name="Gharbi K."/>
            <person name="Hall N."/>
            <person name="Watson M."/>
            <person name="Adriaenssens E.M."/>
            <person name="Foster-Nyarko E."/>
            <person name="Jarju S."/>
            <person name="Secka A."/>
            <person name="Antonio M."/>
            <person name="Oren A."/>
            <person name="Chaudhuri R.R."/>
            <person name="La Ragione R."/>
            <person name="Hildebrand F."/>
            <person name="Pallen M.J."/>
        </authorList>
    </citation>
    <scope>NUCLEOTIDE SEQUENCE</scope>
    <source>
        <strain evidence="10">1748</strain>
    </source>
</reference>
<feature type="binding site" evidence="7">
    <location>
        <position position="260"/>
    </location>
    <ligand>
        <name>[4Fe-4S] cluster</name>
        <dbReference type="ChEBI" id="CHEBI:49883"/>
    </ligand>
</feature>
<dbReference type="NCBIfam" id="TIGR00612">
    <property type="entry name" value="ispG_gcpE"/>
    <property type="match status" value="1"/>
</dbReference>
<comment type="catalytic activity">
    <reaction evidence="7">
        <text>(2E)-4-hydroxy-3-methylbut-2-enyl diphosphate + oxidized [flavodoxin] + H2O + 2 H(+) = 2-C-methyl-D-erythritol 2,4-cyclic diphosphate + reduced [flavodoxin]</text>
        <dbReference type="Rhea" id="RHEA:43604"/>
        <dbReference type="Rhea" id="RHEA-COMP:10622"/>
        <dbReference type="Rhea" id="RHEA-COMP:10623"/>
        <dbReference type="ChEBI" id="CHEBI:15377"/>
        <dbReference type="ChEBI" id="CHEBI:15378"/>
        <dbReference type="ChEBI" id="CHEBI:57618"/>
        <dbReference type="ChEBI" id="CHEBI:58210"/>
        <dbReference type="ChEBI" id="CHEBI:58483"/>
        <dbReference type="ChEBI" id="CHEBI:128753"/>
        <dbReference type="EC" id="1.17.7.3"/>
    </reaction>
</comment>
<feature type="binding site" evidence="7">
    <location>
        <position position="299"/>
    </location>
    <ligand>
        <name>[4Fe-4S] cluster</name>
        <dbReference type="ChEBI" id="CHEBI:49883"/>
    </ligand>
</feature>
<keyword evidence="3 7" id="KW-0560">Oxidoreductase</keyword>
<dbReference type="NCBIfam" id="NF001540">
    <property type="entry name" value="PRK00366.1"/>
    <property type="match status" value="1"/>
</dbReference>
<evidence type="ECO:0000256" key="7">
    <source>
        <dbReference type="HAMAP-Rule" id="MF_00159"/>
    </source>
</evidence>
<keyword evidence="5 7" id="KW-0411">Iron-sulfur</keyword>
<protein>
    <recommendedName>
        <fullName evidence="7">4-hydroxy-3-methylbut-2-en-1-yl diphosphate synthase (flavodoxin)</fullName>
        <ecNumber evidence="7">1.17.7.3</ecNumber>
    </recommendedName>
    <alternativeName>
        <fullName evidence="7">1-hydroxy-2-methyl-2-(E)-butenyl 4-diphosphate synthase</fullName>
    </alternativeName>
</protein>
<dbReference type="SUPFAM" id="SSF51717">
    <property type="entry name" value="Dihydropteroate synthetase-like"/>
    <property type="match status" value="1"/>
</dbReference>
<dbReference type="Pfam" id="PF26540">
    <property type="entry name" value="GcpE_C"/>
    <property type="match status" value="1"/>
</dbReference>
<feature type="binding site" evidence="7">
    <location>
        <position position="257"/>
    </location>
    <ligand>
        <name>[4Fe-4S] cluster</name>
        <dbReference type="ChEBI" id="CHEBI:49883"/>
    </ligand>
</feature>
<organism evidence="10 11">
    <name type="scientific">Candidatus Scatoplasma merdavium</name>
    <dbReference type="NCBI Taxonomy" id="2840932"/>
    <lineage>
        <taxon>Bacteria</taxon>
        <taxon>Bacillati</taxon>
        <taxon>Bacillota</taxon>
        <taxon>Bacilli</taxon>
        <taxon>Bacillales</taxon>
        <taxon>Candidatus Scatoplasma</taxon>
    </lineage>
</organism>
<comment type="similarity">
    <text evidence="7">Belongs to the IspG family.</text>
</comment>
<dbReference type="AlphaFoldDB" id="A0A9D9D701"/>
<dbReference type="EMBL" id="JADING010000002">
    <property type="protein sequence ID" value="MBO8413867.1"/>
    <property type="molecule type" value="Genomic_DNA"/>
</dbReference>
<evidence type="ECO:0000256" key="4">
    <source>
        <dbReference type="ARBA" id="ARBA00023004"/>
    </source>
</evidence>
<dbReference type="InterPro" id="IPR011005">
    <property type="entry name" value="Dihydropteroate_synth-like_sf"/>
</dbReference>
<dbReference type="GO" id="GO:0016114">
    <property type="term" value="P:terpenoid biosynthetic process"/>
    <property type="evidence" value="ECO:0007669"/>
    <property type="project" value="InterPro"/>
</dbReference>
<name>A0A9D9D701_9BACL</name>
<evidence type="ECO:0000313" key="11">
    <source>
        <dbReference type="Proteomes" id="UP000823629"/>
    </source>
</evidence>
<accession>A0A9D9D701</accession>
<feature type="domain" description="IspG TIM-barrel" evidence="8">
    <location>
        <begin position="5"/>
        <end position="238"/>
    </location>
</feature>
<dbReference type="PIRSF" id="PIRSF004640">
    <property type="entry name" value="IspG"/>
    <property type="match status" value="1"/>
</dbReference>
<keyword evidence="2 7" id="KW-0479">Metal-binding</keyword>
<dbReference type="HAMAP" id="MF_00159">
    <property type="entry name" value="IspG"/>
    <property type="match status" value="1"/>
</dbReference>
<dbReference type="InterPro" id="IPR058579">
    <property type="entry name" value="IspG_C"/>
</dbReference>
<evidence type="ECO:0000256" key="6">
    <source>
        <dbReference type="ARBA" id="ARBA00023229"/>
    </source>
</evidence>
<feature type="binding site" evidence="7">
    <location>
        <position position="292"/>
    </location>
    <ligand>
        <name>[4Fe-4S] cluster</name>
        <dbReference type="ChEBI" id="CHEBI:49883"/>
    </ligand>
</feature>
<sequence>MRKLTKEVHVGNIRLGNNNPIVVQTMANIKTSKIDEILSLEERLSKIGNKLLRLSVLDEDDANAFKILSKKSNTPLIADIHFNINYAIQAIENGAKAIRINPGNMKKEDVYKLIPFAKKHDIAIRIGVNSGSIGQGKKATLDNMILSMRDYVSIFEESGFTNLVLSLKSSDPNLTKEVYFKASEVFPYPLHLGVTEAGGSYFGAIKSCIGLIPLLENGIGDTIRISLCSSPEDEVLAAYQLLKGLNLITDFPNLVCCPTCGRTQVDLKRVYQLVLDKVKYVKKDIKIAIMGCPVNGPGEAKDADIGLAGGVDHFLIFKKGKPVANLSEDEALVYLFNEIDNF</sequence>
<evidence type="ECO:0000256" key="2">
    <source>
        <dbReference type="ARBA" id="ARBA00022723"/>
    </source>
</evidence>
<dbReference type="GO" id="GO:0051539">
    <property type="term" value="F:4 iron, 4 sulfur cluster binding"/>
    <property type="evidence" value="ECO:0007669"/>
    <property type="project" value="UniProtKB-UniRule"/>
</dbReference>
<evidence type="ECO:0000313" key="10">
    <source>
        <dbReference type="EMBL" id="MBO8413867.1"/>
    </source>
</evidence>
<gene>
    <name evidence="7 10" type="primary">ispG</name>
    <name evidence="10" type="synonym">gcpE</name>
    <name evidence="10" type="ORF">IAC78_00075</name>
</gene>
<comment type="function">
    <text evidence="7">Converts 2C-methyl-D-erythritol 2,4-cyclodiphosphate (ME-2,4cPP) into 1-hydroxy-2-methyl-2-(E)-butenyl 4-diphosphate.</text>
</comment>
<evidence type="ECO:0000256" key="5">
    <source>
        <dbReference type="ARBA" id="ARBA00023014"/>
    </source>
</evidence>
<dbReference type="GO" id="GO:0019288">
    <property type="term" value="P:isopentenyl diphosphate biosynthetic process, methylerythritol 4-phosphate pathway"/>
    <property type="evidence" value="ECO:0007669"/>
    <property type="project" value="UniProtKB-UniRule"/>
</dbReference>
<dbReference type="Gene3D" id="3.30.413.10">
    <property type="entry name" value="Sulfite Reductase Hemoprotein, domain 1"/>
    <property type="match status" value="1"/>
</dbReference>
<comment type="caution">
    <text evidence="10">The sequence shown here is derived from an EMBL/GenBank/DDBJ whole genome shotgun (WGS) entry which is preliminary data.</text>
</comment>
<keyword evidence="6 7" id="KW-0414">Isoprene biosynthesis</keyword>
<dbReference type="SUPFAM" id="SSF56014">
    <property type="entry name" value="Nitrite and sulphite reductase 4Fe-4S domain-like"/>
    <property type="match status" value="1"/>
</dbReference>
<dbReference type="InterPro" id="IPR016425">
    <property type="entry name" value="IspG_bac"/>
</dbReference>
<dbReference type="PANTHER" id="PTHR30454:SF0">
    <property type="entry name" value="4-HYDROXY-3-METHYLBUT-2-EN-1-YL DIPHOSPHATE SYNTHASE (FERREDOXIN), CHLOROPLASTIC"/>
    <property type="match status" value="1"/>
</dbReference>
<dbReference type="PANTHER" id="PTHR30454">
    <property type="entry name" value="4-HYDROXY-3-METHYLBUT-2-EN-1-YL DIPHOSPHATE SYNTHASE"/>
    <property type="match status" value="1"/>
</dbReference>
<dbReference type="Proteomes" id="UP000823629">
    <property type="component" value="Unassembled WGS sequence"/>
</dbReference>
<keyword evidence="1 7" id="KW-0004">4Fe-4S</keyword>
<dbReference type="InterPro" id="IPR058578">
    <property type="entry name" value="IspG_TIM"/>
</dbReference>
<comment type="cofactor">
    <cofactor evidence="7">
        <name>[4Fe-4S] cluster</name>
        <dbReference type="ChEBI" id="CHEBI:49883"/>
    </cofactor>
    <text evidence="7">Binds 1 [4Fe-4S] cluster.</text>
</comment>
<dbReference type="InterPro" id="IPR045854">
    <property type="entry name" value="NO2/SO3_Rdtase_4Fe4S_sf"/>
</dbReference>
<feature type="domain" description="IspG C-terminal" evidence="9">
    <location>
        <begin position="253"/>
        <end position="340"/>
    </location>
</feature>
<evidence type="ECO:0000259" key="8">
    <source>
        <dbReference type="Pfam" id="PF04551"/>
    </source>
</evidence>
<dbReference type="GO" id="GO:0141197">
    <property type="term" value="F:4-hydroxy-3-methylbut-2-enyl-diphosphate synthase activity (flavodoxin)"/>
    <property type="evidence" value="ECO:0007669"/>
    <property type="project" value="UniProtKB-EC"/>
</dbReference>
<dbReference type="GO" id="GO:0005506">
    <property type="term" value="F:iron ion binding"/>
    <property type="evidence" value="ECO:0007669"/>
    <property type="project" value="InterPro"/>
</dbReference>
<dbReference type="Pfam" id="PF04551">
    <property type="entry name" value="GcpE"/>
    <property type="match status" value="1"/>
</dbReference>
<evidence type="ECO:0000259" key="9">
    <source>
        <dbReference type="Pfam" id="PF26540"/>
    </source>
</evidence>
<comment type="pathway">
    <text evidence="7">Isoprenoid biosynthesis; isopentenyl diphosphate biosynthesis via DXP pathway; isopentenyl diphosphate from 1-deoxy-D-xylulose 5-phosphate: step 5/6.</text>
</comment>
<proteinExistence type="inferred from homology"/>
<dbReference type="EC" id="1.17.7.3" evidence="7"/>
<dbReference type="InterPro" id="IPR004588">
    <property type="entry name" value="IspG_bac-typ"/>
</dbReference>